<gene>
    <name evidence="1" type="ORF">FX983_02844</name>
</gene>
<accession>A0A6L5C3X4</accession>
<sequence length="59" mass="6644">MKYGKHHFSPSLHNEVRCDLCGEHLVDSQHIQVQPPKPVKSKAQKPWKGCYVQPGAHVG</sequence>
<organism evidence="1 2">
    <name type="scientific">Pseudomonas frederiksbergensis</name>
    <dbReference type="NCBI Taxonomy" id="104087"/>
    <lineage>
        <taxon>Bacteria</taxon>
        <taxon>Pseudomonadati</taxon>
        <taxon>Pseudomonadota</taxon>
        <taxon>Gammaproteobacteria</taxon>
        <taxon>Pseudomonadales</taxon>
        <taxon>Pseudomonadaceae</taxon>
        <taxon>Pseudomonas</taxon>
    </lineage>
</organism>
<dbReference type="EMBL" id="JAAAXX010000001">
    <property type="protein sequence ID" value="KAF2394862.1"/>
    <property type="molecule type" value="Genomic_DNA"/>
</dbReference>
<protein>
    <submittedName>
        <fullName evidence="1">Uncharacterized protein</fullName>
    </submittedName>
</protein>
<dbReference type="Proteomes" id="UP000475265">
    <property type="component" value="Unassembled WGS sequence"/>
</dbReference>
<evidence type="ECO:0000313" key="1">
    <source>
        <dbReference type="EMBL" id="KAF2394862.1"/>
    </source>
</evidence>
<comment type="caution">
    <text evidence="1">The sequence shown here is derived from an EMBL/GenBank/DDBJ whole genome shotgun (WGS) entry which is preliminary data.</text>
</comment>
<dbReference type="AlphaFoldDB" id="A0A6L5C3X4"/>
<evidence type="ECO:0000313" key="2">
    <source>
        <dbReference type="Proteomes" id="UP000475265"/>
    </source>
</evidence>
<reference evidence="1 2" key="1">
    <citation type="submission" date="2019-12" db="EMBL/GenBank/DDBJ databases">
        <title>Endophytic bacteria associated with Panax ginseng seedlings.</title>
        <authorList>
            <person name="Park J.M."/>
            <person name="Shin R."/>
            <person name="Jo S.H."/>
        </authorList>
    </citation>
    <scope>NUCLEOTIDE SEQUENCE [LARGE SCALE GENOMIC DNA]</scope>
    <source>
        <strain evidence="1 2">PgKB32</strain>
    </source>
</reference>
<proteinExistence type="predicted"/>
<name>A0A6L5C3X4_9PSED</name>